<evidence type="ECO:0008006" key="4">
    <source>
        <dbReference type="Google" id="ProtNLM"/>
    </source>
</evidence>
<name>A0ABQ8AWV8_BRANA</name>
<accession>A0ABQ8AWV8</accession>
<gene>
    <name evidence="2" type="ORF">HID58_046109</name>
</gene>
<keyword evidence="3" id="KW-1185">Reference proteome</keyword>
<keyword evidence="1" id="KW-0812">Transmembrane</keyword>
<dbReference type="EMBL" id="JAGKQM010000012">
    <property type="protein sequence ID" value="KAH0896541.1"/>
    <property type="molecule type" value="Genomic_DNA"/>
</dbReference>
<evidence type="ECO:0000256" key="1">
    <source>
        <dbReference type="SAM" id="Phobius"/>
    </source>
</evidence>
<reference evidence="2 3" key="1">
    <citation type="submission" date="2021-05" db="EMBL/GenBank/DDBJ databases">
        <title>Genome Assembly of Synthetic Allotetraploid Brassica napus Reveals Homoeologous Exchanges between Subgenomes.</title>
        <authorList>
            <person name="Davis J.T."/>
        </authorList>
    </citation>
    <scope>NUCLEOTIDE SEQUENCE [LARGE SCALE GENOMIC DNA]</scope>
    <source>
        <strain evidence="3">cv. Da-Ae</strain>
        <tissue evidence="2">Seedling</tissue>
    </source>
</reference>
<comment type="caution">
    <text evidence="2">The sequence shown here is derived from an EMBL/GenBank/DDBJ whole genome shotgun (WGS) entry which is preliminary data.</text>
</comment>
<keyword evidence="1" id="KW-0472">Membrane</keyword>
<dbReference type="Proteomes" id="UP000824890">
    <property type="component" value="Unassembled WGS sequence"/>
</dbReference>
<feature type="non-terminal residue" evidence="2">
    <location>
        <position position="1"/>
    </location>
</feature>
<feature type="non-terminal residue" evidence="2">
    <location>
        <position position="138"/>
    </location>
</feature>
<feature type="transmembrane region" description="Helical" evidence="1">
    <location>
        <begin position="68"/>
        <end position="89"/>
    </location>
</feature>
<organism evidence="2 3">
    <name type="scientific">Brassica napus</name>
    <name type="common">Rape</name>
    <dbReference type="NCBI Taxonomy" id="3708"/>
    <lineage>
        <taxon>Eukaryota</taxon>
        <taxon>Viridiplantae</taxon>
        <taxon>Streptophyta</taxon>
        <taxon>Embryophyta</taxon>
        <taxon>Tracheophyta</taxon>
        <taxon>Spermatophyta</taxon>
        <taxon>Magnoliopsida</taxon>
        <taxon>eudicotyledons</taxon>
        <taxon>Gunneridae</taxon>
        <taxon>Pentapetalae</taxon>
        <taxon>rosids</taxon>
        <taxon>malvids</taxon>
        <taxon>Brassicales</taxon>
        <taxon>Brassicaceae</taxon>
        <taxon>Brassiceae</taxon>
        <taxon>Brassica</taxon>
    </lineage>
</organism>
<feature type="transmembrane region" description="Helical" evidence="1">
    <location>
        <begin position="26"/>
        <end position="48"/>
    </location>
</feature>
<evidence type="ECO:0000313" key="2">
    <source>
        <dbReference type="EMBL" id="KAH0896541.1"/>
    </source>
</evidence>
<sequence>SDILVPCCVVVSYGVKLHLIGLGQSLVVIDVVFLVVGLPSIVSARLDLVFGDLTSMLFFHNSRMDPRFVDFILSLFISLFSHLVASFIADHVSGGSPFRHICYSRLFMVSSLSFGFSVVGFHSPTLGVLWFFAVMGAL</sequence>
<keyword evidence="1" id="KW-1133">Transmembrane helix</keyword>
<feature type="transmembrane region" description="Helical" evidence="1">
    <location>
        <begin position="109"/>
        <end position="133"/>
    </location>
</feature>
<proteinExistence type="predicted"/>
<protein>
    <recommendedName>
        <fullName evidence="4">NADH dehydrogenase subunit 5</fullName>
    </recommendedName>
</protein>
<evidence type="ECO:0000313" key="3">
    <source>
        <dbReference type="Proteomes" id="UP000824890"/>
    </source>
</evidence>